<dbReference type="RefSeq" id="XP_030830091.1">
    <property type="nucleotide sequence ID" value="XM_030974231.1"/>
</dbReference>
<sequence length="1531" mass="168701">MDKRHPKMAHRPKRKRVCKNAAEPLYIYWIKNKQDPPGTEVKFVSDVIGNGLFATKTFQKDTFIVEYGGKLLRGNKCNDKEETKNNDYKFYFKHREITHCIDAYDSMTNGRYANDAKGLNENATVRKVVVDGNPHLIIMSKTEILAGEEIRYDYGNPNAPWRASINISKAPEPTAADTLIQDTVMSPVEPVQVISKAPEPTPADTLIQDTVTSPVEPVQVISKAPEPTPADTLIQDTVASPVEPVQVISKAPEPTPADTLIQDTVTSPVEPVQVISKAPESTPADTLIQDTVTSPDEPVQVISKAPEPTPADTLIQDTVTSPVEPVQVISKAPESTPADTLIQDTVTSPVEPVQVISKAPESTPADTLIQDTVTSPDEPVQVISKAPEPTAADTLIQDTVMSPVEPVQVISKAPEPTPADTLIQDTVTSPVEPVQVISKAPEPTPADTLIQDTVASPVEPVQVISKAPEPTPADTLIQDTVTSPVEPVQVISKAPESTPADTLIQDTVTSPDEPVQVISKAPEPTPADTLIQDTVTSPVEPVQVISKAPESTPADTLIQDTVTSPVEPVQVISKAPESTPADTLIQDTVTSPDEPVQVISKAPEPTPADTLIQDTVTSPVEPVQVISKAPESTPADTLIQDTVMSPVEPVQVISKAPEPTPADTLIQDTVTSPVEPVQAYSPSQVISKAPYESISACNQTENDNSRTTDKSSPNCTLTDDTSIGGSSDENTNDCDGMFTIKRRHLESFTDDEDRDPDYIPSDCSNIQSDSEGSIEFPLTTAKPSVESRQCNEDKSIASDTSHQENNSASDRKKHYKKPYRFCIYCKIFRSKLSDHLKKKHSDEPRVKYALSLPKGERDVEFANIKKEGTFVVNKRRVKENEASFERERGPSSLSPDDIVICGTCSGAYASSYIRKHKRLCMRKSDASKPAGKIPITLLKIPDPDSDFAYEILGKFRKDKVGRICQEDPVLLEIGKRLWSKQKKKVDKKVQVKRSVMTDMRRLASLYVIFEEMQETLGTLPIKANNISDMMQRANFRHLEEALERYTERNEETDSVTGVKAGLKLGIYYLLKSAAKILKATYLMDDNDRAAEDLDRFTAVLELQHNHMFGDATYLLNKRREEKLRRPSDQPLETDIKAIRNYTTETINDIVMDEFKFIDKHKFVELRDCVVTRLTLFNARRGGEPSRLHVSHWKDAKNGVWLDQQQLNNLDPIDRRLAQELKVGYQTGKGKHLVPILFPKDTHIALDQLISEDVRSAASVREDNTYLFPTTGTSDGHVSGWHALDNVCEKVHLENRRTITATKNRHRISVLFALADVPEAERGFIFKHLGHSAETNRNIYQAPLAVKEITVVGKQLQNMDGSGGSMGGSSAGRGSSSGGLISSTSSTSAGFDLSTSASSSFHGEGDNMERPAATRSNTSSKAESVTSSSDTGFSCSQPAPSNSGNLSDASASFSRVEKERKYTRWAREEQRKVEEHFRLYIRGEAPKKLPGKREIMEFLRANPSFPHPYGTVRNKLMNDVYNKREKKSLEIH</sequence>
<dbReference type="EnsemblMetazoa" id="XM_030974231">
    <property type="protein sequence ID" value="XP_030830091"/>
    <property type="gene ID" value="LOC105437092"/>
</dbReference>
<dbReference type="Gene3D" id="2.170.270.10">
    <property type="entry name" value="SET domain"/>
    <property type="match status" value="1"/>
</dbReference>
<feature type="compositionally biased region" description="Low complexity" evidence="1">
    <location>
        <begin position="1415"/>
        <end position="1430"/>
    </location>
</feature>
<feature type="compositionally biased region" description="Polar residues" evidence="1">
    <location>
        <begin position="1431"/>
        <end position="1452"/>
    </location>
</feature>
<dbReference type="SUPFAM" id="SSF82199">
    <property type="entry name" value="SET domain"/>
    <property type="match status" value="1"/>
</dbReference>
<organism evidence="3 4">
    <name type="scientific">Strongylocentrotus purpuratus</name>
    <name type="common">Purple sea urchin</name>
    <dbReference type="NCBI Taxonomy" id="7668"/>
    <lineage>
        <taxon>Eukaryota</taxon>
        <taxon>Metazoa</taxon>
        <taxon>Echinodermata</taxon>
        <taxon>Eleutherozoa</taxon>
        <taxon>Echinozoa</taxon>
        <taxon>Echinoidea</taxon>
        <taxon>Euechinoidea</taxon>
        <taxon>Echinacea</taxon>
        <taxon>Camarodonta</taxon>
        <taxon>Echinidea</taxon>
        <taxon>Strongylocentrotidae</taxon>
        <taxon>Strongylocentrotus</taxon>
    </lineage>
</organism>
<feature type="compositionally biased region" description="Gly residues" evidence="1">
    <location>
        <begin position="1360"/>
        <end position="1376"/>
    </location>
</feature>
<dbReference type="KEGG" id="spu:105437092"/>
<feature type="compositionally biased region" description="Polar residues" evidence="1">
    <location>
        <begin position="762"/>
        <end position="771"/>
    </location>
</feature>
<dbReference type="OrthoDB" id="10066064at2759"/>
<feature type="compositionally biased region" description="Low complexity" evidence="1">
    <location>
        <begin position="1377"/>
        <end position="1389"/>
    </location>
</feature>
<dbReference type="PANTHER" id="PTHR33480:SF1">
    <property type="entry name" value="TYR RECOMBINASE DOMAIN-CONTAINING PROTEIN"/>
    <property type="match status" value="1"/>
</dbReference>
<evidence type="ECO:0000259" key="2">
    <source>
        <dbReference type="PROSITE" id="PS50280"/>
    </source>
</evidence>
<dbReference type="PANTHER" id="PTHR33480">
    <property type="entry name" value="SET DOMAIN-CONTAINING PROTEIN-RELATED"/>
    <property type="match status" value="1"/>
</dbReference>
<proteinExistence type="predicted"/>
<dbReference type="EnsemblMetazoa" id="XM_011663323">
    <property type="protein sequence ID" value="XP_011661625"/>
    <property type="gene ID" value="LOC105437092"/>
</dbReference>
<dbReference type="RefSeq" id="XP_011661625.2">
    <property type="nucleotide sequence ID" value="XM_011663323.2"/>
</dbReference>
<dbReference type="Pfam" id="PF00856">
    <property type="entry name" value="SET"/>
    <property type="match status" value="1"/>
</dbReference>
<feature type="compositionally biased region" description="Polar residues" evidence="1">
    <location>
        <begin position="797"/>
        <end position="808"/>
    </location>
</feature>
<feature type="region of interest" description="Disordered" evidence="1">
    <location>
        <begin position="698"/>
        <end position="733"/>
    </location>
</feature>
<feature type="region of interest" description="Disordered" evidence="1">
    <location>
        <begin position="747"/>
        <end position="812"/>
    </location>
</feature>
<dbReference type="PROSITE" id="PS50280">
    <property type="entry name" value="SET"/>
    <property type="match status" value="1"/>
</dbReference>
<feature type="domain" description="SET" evidence="2">
    <location>
        <begin position="23"/>
        <end position="155"/>
    </location>
</feature>
<name>A0A7M7HI77_STRPU</name>
<evidence type="ECO:0000313" key="4">
    <source>
        <dbReference type="Proteomes" id="UP000007110"/>
    </source>
</evidence>
<keyword evidence="4" id="KW-1185">Reference proteome</keyword>
<accession>A0A7M7HI77</accession>
<feature type="compositionally biased region" description="Polar residues" evidence="1">
    <location>
        <begin position="710"/>
        <end position="729"/>
    </location>
</feature>
<protein>
    <recommendedName>
        <fullName evidence="2">SET domain-containing protein</fullName>
    </recommendedName>
</protein>
<dbReference type="InterPro" id="IPR001214">
    <property type="entry name" value="SET_dom"/>
</dbReference>
<dbReference type="GeneID" id="105437092"/>
<dbReference type="InterPro" id="IPR046341">
    <property type="entry name" value="SET_dom_sf"/>
</dbReference>
<evidence type="ECO:0000313" key="3">
    <source>
        <dbReference type="EnsemblMetazoa" id="XP_011661625"/>
    </source>
</evidence>
<dbReference type="Proteomes" id="UP000007110">
    <property type="component" value="Unassembled WGS sequence"/>
</dbReference>
<feature type="region of interest" description="Disordered" evidence="1">
    <location>
        <begin position="1356"/>
        <end position="1462"/>
    </location>
</feature>
<reference evidence="4" key="1">
    <citation type="submission" date="2015-02" db="EMBL/GenBank/DDBJ databases">
        <title>Genome sequencing for Strongylocentrotus purpuratus.</title>
        <authorList>
            <person name="Murali S."/>
            <person name="Liu Y."/>
            <person name="Vee V."/>
            <person name="English A."/>
            <person name="Wang M."/>
            <person name="Skinner E."/>
            <person name="Han Y."/>
            <person name="Muzny D.M."/>
            <person name="Worley K.C."/>
            <person name="Gibbs R.A."/>
        </authorList>
    </citation>
    <scope>NUCLEOTIDE SEQUENCE</scope>
</reference>
<reference evidence="3" key="2">
    <citation type="submission" date="2021-01" db="UniProtKB">
        <authorList>
            <consortium name="EnsemblMetazoa"/>
        </authorList>
    </citation>
    <scope>IDENTIFICATION</scope>
</reference>
<dbReference type="InParanoid" id="A0A7M7HI77"/>
<dbReference type="SMART" id="SM00317">
    <property type="entry name" value="SET"/>
    <property type="match status" value="1"/>
</dbReference>
<evidence type="ECO:0000256" key="1">
    <source>
        <dbReference type="SAM" id="MobiDB-lite"/>
    </source>
</evidence>